<evidence type="ECO:0000256" key="1">
    <source>
        <dbReference type="ARBA" id="ARBA00001947"/>
    </source>
</evidence>
<evidence type="ECO:0000256" key="6">
    <source>
        <dbReference type="ARBA" id="ARBA00022833"/>
    </source>
</evidence>
<keyword evidence="14" id="KW-1185">Reference proteome</keyword>
<feature type="domain" description="Peptidase M13 C-terminal" evidence="11">
    <location>
        <begin position="493"/>
        <end position="697"/>
    </location>
</feature>
<protein>
    <submittedName>
        <fullName evidence="13">M13 family metallopeptidase</fullName>
    </submittedName>
</protein>
<evidence type="ECO:0000256" key="3">
    <source>
        <dbReference type="ARBA" id="ARBA00022670"/>
    </source>
</evidence>
<dbReference type="SUPFAM" id="SSF55486">
    <property type="entry name" value="Metalloproteases ('zincins'), catalytic domain"/>
    <property type="match status" value="1"/>
</dbReference>
<dbReference type="PROSITE" id="PS51257">
    <property type="entry name" value="PROKAR_LIPOPROTEIN"/>
    <property type="match status" value="1"/>
</dbReference>
<evidence type="ECO:0000313" key="14">
    <source>
        <dbReference type="Proteomes" id="UP000502415"/>
    </source>
</evidence>
<evidence type="ECO:0000256" key="2">
    <source>
        <dbReference type="ARBA" id="ARBA00007357"/>
    </source>
</evidence>
<dbReference type="InterPro" id="IPR024079">
    <property type="entry name" value="MetalloPept_cat_dom_sf"/>
</dbReference>
<feature type="domain" description="Peptidase M13 N-terminal" evidence="12">
    <location>
        <begin position="60"/>
        <end position="441"/>
    </location>
</feature>
<evidence type="ECO:0000256" key="9">
    <source>
        <dbReference type="ARBA" id="ARBA00023180"/>
    </source>
</evidence>
<dbReference type="FunFam" id="3.40.390.10:FF:000076">
    <property type="entry name" value="membrane metallo-endopeptidase-like 1"/>
    <property type="match status" value="1"/>
</dbReference>
<dbReference type="GO" id="GO:0004222">
    <property type="term" value="F:metalloendopeptidase activity"/>
    <property type="evidence" value="ECO:0007669"/>
    <property type="project" value="InterPro"/>
</dbReference>
<dbReference type="InterPro" id="IPR042089">
    <property type="entry name" value="Peptidase_M13_dom_2"/>
</dbReference>
<evidence type="ECO:0000259" key="12">
    <source>
        <dbReference type="Pfam" id="PF05649"/>
    </source>
</evidence>
<comment type="cofactor">
    <cofactor evidence="1">
        <name>Zn(2+)</name>
        <dbReference type="ChEBI" id="CHEBI:29105"/>
    </cofactor>
</comment>
<dbReference type="GO" id="GO:0016485">
    <property type="term" value="P:protein processing"/>
    <property type="evidence" value="ECO:0007669"/>
    <property type="project" value="TreeGrafter"/>
</dbReference>
<dbReference type="PANTHER" id="PTHR11733:SF167">
    <property type="entry name" value="FI17812P1-RELATED"/>
    <property type="match status" value="1"/>
</dbReference>
<keyword evidence="7" id="KW-0482">Metalloprotease</keyword>
<dbReference type="AlphaFoldDB" id="A0A7Z2VTS3"/>
<evidence type="ECO:0000256" key="8">
    <source>
        <dbReference type="ARBA" id="ARBA00023157"/>
    </source>
</evidence>
<dbReference type="Gene3D" id="1.10.1380.10">
    <property type="entry name" value="Neutral endopeptidase , domain2"/>
    <property type="match status" value="1"/>
</dbReference>
<feature type="chain" id="PRO_5030834662" evidence="10">
    <location>
        <begin position="22"/>
        <end position="698"/>
    </location>
</feature>
<dbReference type="GO" id="GO:0046872">
    <property type="term" value="F:metal ion binding"/>
    <property type="evidence" value="ECO:0007669"/>
    <property type="project" value="UniProtKB-KW"/>
</dbReference>
<dbReference type="GO" id="GO:0005886">
    <property type="term" value="C:plasma membrane"/>
    <property type="evidence" value="ECO:0007669"/>
    <property type="project" value="TreeGrafter"/>
</dbReference>
<dbReference type="EMBL" id="CP051685">
    <property type="protein sequence ID" value="QJD99317.1"/>
    <property type="molecule type" value="Genomic_DNA"/>
</dbReference>
<evidence type="ECO:0000313" key="13">
    <source>
        <dbReference type="EMBL" id="QJD99317.1"/>
    </source>
</evidence>
<keyword evidence="10" id="KW-0732">Signal</keyword>
<gene>
    <name evidence="13" type="ORF">HH212_04110</name>
</gene>
<dbReference type="Gene3D" id="3.40.390.10">
    <property type="entry name" value="Collagenase (Catalytic Domain)"/>
    <property type="match status" value="1"/>
</dbReference>
<evidence type="ECO:0000256" key="4">
    <source>
        <dbReference type="ARBA" id="ARBA00022723"/>
    </source>
</evidence>
<reference evidence="13 14" key="1">
    <citation type="submission" date="2020-04" db="EMBL/GenBank/DDBJ databases">
        <title>Genome sequencing of novel species.</title>
        <authorList>
            <person name="Heo J."/>
            <person name="Kim S.-J."/>
            <person name="Kim J.-S."/>
            <person name="Hong S.-B."/>
            <person name="Kwon S.-W."/>
        </authorList>
    </citation>
    <scope>NUCLEOTIDE SEQUENCE [LARGE SCALE GENOMIC DNA]</scope>
    <source>
        <strain evidence="13 14">GN2-R2</strain>
    </source>
</reference>
<dbReference type="InterPro" id="IPR018497">
    <property type="entry name" value="Peptidase_M13_C"/>
</dbReference>
<organism evidence="13 14">
    <name type="scientific">Massilia forsythiae</name>
    <dbReference type="NCBI Taxonomy" id="2728020"/>
    <lineage>
        <taxon>Bacteria</taxon>
        <taxon>Pseudomonadati</taxon>
        <taxon>Pseudomonadota</taxon>
        <taxon>Betaproteobacteria</taxon>
        <taxon>Burkholderiales</taxon>
        <taxon>Oxalobacteraceae</taxon>
        <taxon>Telluria group</taxon>
        <taxon>Massilia</taxon>
    </lineage>
</organism>
<proteinExistence type="inferred from homology"/>
<feature type="signal peptide" evidence="10">
    <location>
        <begin position="1"/>
        <end position="21"/>
    </location>
</feature>
<dbReference type="Proteomes" id="UP000502415">
    <property type="component" value="Chromosome"/>
</dbReference>
<evidence type="ECO:0000256" key="5">
    <source>
        <dbReference type="ARBA" id="ARBA00022801"/>
    </source>
</evidence>
<keyword evidence="5" id="KW-0378">Hydrolase</keyword>
<evidence type="ECO:0000256" key="10">
    <source>
        <dbReference type="SAM" id="SignalP"/>
    </source>
</evidence>
<keyword evidence="6" id="KW-0862">Zinc</keyword>
<dbReference type="PRINTS" id="PR00786">
    <property type="entry name" value="NEPRILYSIN"/>
</dbReference>
<keyword evidence="8" id="KW-1015">Disulfide bond</keyword>
<sequence length="698" mass="77969">MRPARLALCLSLAGAAALACAQNPAVPAANAAIAAGERPATAFPYTPGLDVNSMDKSADPCVDFYQYACGGWMKNNPVPADQARWSVYGKLAQDNRRYLWGILEDLSKKQDGRNASQQKIGDYFGACMDERAIEARGAAPLRPYFDQIAALTSNRDLPRVLARLHLSLADPGLFFGFGSSQDFGDSSRVIAFATAGGLGLPDRDSYLKQDAKSKEVRARYVAHIANTFQLLGDDGAVAQRNAERVMAMETALAKASLSRVDKRDPYKLFHKVDAKGLQALTPGFDWHAYLDEVGQGGQTTFNVTEPAFFKALAKLWAGHDVAATRTYLRWHVARNLSPVLAANFDNEHFDFFSKILRGVQQQQPRWKRCVALVDHQLGEALGQEFVGRAFSPELKAKSLHMTRQVEEAMKKDIDSLEWMSPETKTRAQEKLAAIVNKIGYPDKWRDYGSYQVKPDDFAGNVERGNRFEMRRDLAKIGKPLDRSEWHMTPPTVNAYFDPQMNDINFPAGVLQPPLFDPKMDDAPNYGNTGGTIGHELTHAFDDEGRQFDAKGNLKDWWTKKDAKAFEERAQCIVDQYAQYTVVDDIKINSKLTLGEDVADLGGLILGWMAWQTEMASMPQQARPLRDGLTPEQRFFVGNAQWACENDRPENLRVTAMTDPHSPGRYRVNGLVVNMPQFQAAFQCKPGQPMVKEQRCRVW</sequence>
<dbReference type="Pfam" id="PF01431">
    <property type="entry name" value="Peptidase_M13"/>
    <property type="match status" value="1"/>
</dbReference>
<dbReference type="InterPro" id="IPR008753">
    <property type="entry name" value="Peptidase_M13_N"/>
</dbReference>
<comment type="similarity">
    <text evidence="2">Belongs to the peptidase M13 family.</text>
</comment>
<accession>A0A7Z2VTS3</accession>
<dbReference type="PROSITE" id="PS51885">
    <property type="entry name" value="NEPRILYSIN"/>
    <property type="match status" value="1"/>
</dbReference>
<dbReference type="RefSeq" id="WP_169434214.1">
    <property type="nucleotide sequence ID" value="NZ_CP051685.1"/>
</dbReference>
<evidence type="ECO:0000256" key="7">
    <source>
        <dbReference type="ARBA" id="ARBA00023049"/>
    </source>
</evidence>
<dbReference type="KEGG" id="mfy:HH212_04110"/>
<dbReference type="PANTHER" id="PTHR11733">
    <property type="entry name" value="ZINC METALLOPROTEASE FAMILY M13 NEPRILYSIN-RELATED"/>
    <property type="match status" value="1"/>
</dbReference>
<dbReference type="Pfam" id="PF05649">
    <property type="entry name" value="Peptidase_M13_N"/>
    <property type="match status" value="1"/>
</dbReference>
<dbReference type="CDD" id="cd08662">
    <property type="entry name" value="M13"/>
    <property type="match status" value="1"/>
</dbReference>
<evidence type="ECO:0000259" key="11">
    <source>
        <dbReference type="Pfam" id="PF01431"/>
    </source>
</evidence>
<name>A0A7Z2VTS3_9BURK</name>
<keyword evidence="3" id="KW-0645">Protease</keyword>
<keyword evidence="4" id="KW-0479">Metal-binding</keyword>
<dbReference type="InterPro" id="IPR000718">
    <property type="entry name" value="Peptidase_M13"/>
</dbReference>
<keyword evidence="9" id="KW-0325">Glycoprotein</keyword>